<gene>
    <name evidence="2" type="ORF">WMN62_02250</name>
</gene>
<keyword evidence="1" id="KW-0472">Membrane</keyword>
<proteinExistence type="predicted"/>
<keyword evidence="1" id="KW-1133">Transmembrane helix</keyword>
<organism evidence="2 3">
    <name type="scientific">Curtobacterium citreum</name>
    <dbReference type="NCBI Taxonomy" id="2036"/>
    <lineage>
        <taxon>Bacteria</taxon>
        <taxon>Bacillati</taxon>
        <taxon>Actinomycetota</taxon>
        <taxon>Actinomycetes</taxon>
        <taxon>Micrococcales</taxon>
        <taxon>Microbacteriaceae</taxon>
        <taxon>Curtobacterium</taxon>
    </lineage>
</organism>
<feature type="transmembrane region" description="Helical" evidence="1">
    <location>
        <begin position="121"/>
        <end position="141"/>
    </location>
</feature>
<dbReference type="Proteomes" id="UP001370299">
    <property type="component" value="Unassembled WGS sequence"/>
</dbReference>
<comment type="caution">
    <text evidence="2">The sequence shown here is derived from an EMBL/GenBank/DDBJ whole genome shotgun (WGS) entry which is preliminary data.</text>
</comment>
<evidence type="ECO:0000256" key="1">
    <source>
        <dbReference type="SAM" id="Phobius"/>
    </source>
</evidence>
<evidence type="ECO:0000313" key="3">
    <source>
        <dbReference type="Proteomes" id="UP001370299"/>
    </source>
</evidence>
<accession>A0ABU8Y8T0</accession>
<dbReference type="EMBL" id="JBBLYY010000016">
    <property type="protein sequence ID" value="MEK0170282.1"/>
    <property type="molecule type" value="Genomic_DNA"/>
</dbReference>
<evidence type="ECO:0000313" key="2">
    <source>
        <dbReference type="EMBL" id="MEK0170282.1"/>
    </source>
</evidence>
<sequence length="145" mass="14952">MSSVLLTVHVVAALLTLGPVAVAGSTFPKPARALVADPDDQAARAVATLLHRICHVYSIISLAVPTFGTALAFEVGALDEAWLLVSIGLTAVAAAILALGVLPEQRQVLRGNGTERSPRKLAALVGSFNLVWVVVAVLMVVQPGA</sequence>
<feature type="transmembrane region" description="Helical" evidence="1">
    <location>
        <begin position="81"/>
        <end position="101"/>
    </location>
</feature>
<reference evidence="2 3" key="1">
    <citation type="submission" date="2024-03" db="EMBL/GenBank/DDBJ databases">
        <title>Whole genomes of four grape xylem sap localized bacterial endophytes.</title>
        <authorList>
            <person name="Kumar G."/>
            <person name="Savka M.A."/>
        </authorList>
    </citation>
    <scope>NUCLEOTIDE SEQUENCE [LARGE SCALE GENOMIC DNA]</scope>
    <source>
        <strain evidence="2 3">RIT_GXS8</strain>
    </source>
</reference>
<keyword evidence="1" id="KW-0812">Transmembrane</keyword>
<protein>
    <recommendedName>
        <fullName evidence="4">Integral membrane protein DUF2269</fullName>
    </recommendedName>
</protein>
<evidence type="ECO:0008006" key="4">
    <source>
        <dbReference type="Google" id="ProtNLM"/>
    </source>
</evidence>
<name>A0ABU8Y8T0_9MICO</name>
<dbReference type="RefSeq" id="WP_340196941.1">
    <property type="nucleotide sequence ID" value="NZ_JBBKAP010000051.1"/>
</dbReference>
<keyword evidence="3" id="KW-1185">Reference proteome</keyword>